<comment type="function">
    <text evidence="2">One of several proteins that assist in the late maturation steps of the functional core of the 30S ribosomal subunit. Associates with free 30S ribosomal subunits (but not with 30S subunits that are part of 70S ribosomes or polysomes). Required for efficient processing of 16S rRNA. May interact with the 5'-terminal helix region of 16S rRNA.</text>
</comment>
<comment type="subcellular location">
    <subcellularLocation>
        <location evidence="2">Cytoplasm</location>
    </subcellularLocation>
</comment>
<proteinExistence type="inferred from homology"/>
<dbReference type="HAMAP" id="MF_00003">
    <property type="entry name" value="RbfA"/>
    <property type="match status" value="1"/>
</dbReference>
<evidence type="ECO:0000313" key="3">
    <source>
        <dbReference type="EMBL" id="PIE32012.1"/>
    </source>
</evidence>
<evidence type="ECO:0000313" key="4">
    <source>
        <dbReference type="Proteomes" id="UP000230914"/>
    </source>
</evidence>
<dbReference type="InterPro" id="IPR015946">
    <property type="entry name" value="KH_dom-like_a/b"/>
</dbReference>
<protein>
    <recommendedName>
        <fullName evidence="2">Ribosome-binding factor A</fullName>
    </recommendedName>
</protein>
<gene>
    <name evidence="2 3" type="primary">rbfA</name>
    <name evidence="3" type="ORF">CSA55_04340</name>
</gene>
<accession>A0A2G6KAK1</accession>
<dbReference type="Gene3D" id="3.30.300.20">
    <property type="match status" value="1"/>
</dbReference>
<comment type="similarity">
    <text evidence="2">Belongs to the RbfA family.</text>
</comment>
<evidence type="ECO:0000256" key="1">
    <source>
        <dbReference type="ARBA" id="ARBA00022517"/>
    </source>
</evidence>
<reference evidence="3 4" key="1">
    <citation type="submission" date="2017-10" db="EMBL/GenBank/DDBJ databases">
        <title>Novel microbial diversity and functional potential in the marine mammal oral microbiome.</title>
        <authorList>
            <person name="Dudek N.K."/>
            <person name="Sun C.L."/>
            <person name="Burstein D."/>
            <person name="Kantor R.S."/>
            <person name="Aliaga Goltsman D.S."/>
            <person name="Bik E.M."/>
            <person name="Thomas B.C."/>
            <person name="Banfield J.F."/>
            <person name="Relman D.A."/>
        </authorList>
    </citation>
    <scope>NUCLEOTIDE SEQUENCE [LARGE SCALE GENOMIC DNA]</scope>
    <source>
        <strain evidence="3">DOLJORAL78_61_10</strain>
    </source>
</reference>
<dbReference type="GO" id="GO:0030490">
    <property type="term" value="P:maturation of SSU-rRNA"/>
    <property type="evidence" value="ECO:0007669"/>
    <property type="project" value="UniProtKB-UniRule"/>
</dbReference>
<dbReference type="Pfam" id="PF02033">
    <property type="entry name" value="RBFA"/>
    <property type="match status" value="1"/>
</dbReference>
<comment type="subunit">
    <text evidence="2">Monomer. Binds 30S ribosomal subunits, but not 50S ribosomal subunits or 70S ribosomes.</text>
</comment>
<comment type="caution">
    <text evidence="3">The sequence shown here is derived from an EMBL/GenBank/DDBJ whole genome shotgun (WGS) entry which is preliminary data.</text>
</comment>
<dbReference type="PANTHER" id="PTHR33515">
    <property type="entry name" value="RIBOSOME-BINDING FACTOR A, CHLOROPLASTIC-RELATED"/>
    <property type="match status" value="1"/>
</dbReference>
<dbReference type="PANTHER" id="PTHR33515:SF1">
    <property type="entry name" value="RIBOSOME-BINDING FACTOR A, CHLOROPLASTIC-RELATED"/>
    <property type="match status" value="1"/>
</dbReference>
<keyword evidence="1 2" id="KW-0690">Ribosome biogenesis</keyword>
<dbReference type="Proteomes" id="UP000230914">
    <property type="component" value="Unassembled WGS sequence"/>
</dbReference>
<keyword evidence="2" id="KW-0963">Cytoplasm</keyword>
<dbReference type="SUPFAM" id="SSF89919">
    <property type="entry name" value="Ribosome-binding factor A, RbfA"/>
    <property type="match status" value="1"/>
</dbReference>
<dbReference type="InterPro" id="IPR023799">
    <property type="entry name" value="RbfA_dom_sf"/>
</dbReference>
<organism evidence="3 4">
    <name type="scientific">Ilumatobacter coccineus</name>
    <dbReference type="NCBI Taxonomy" id="467094"/>
    <lineage>
        <taxon>Bacteria</taxon>
        <taxon>Bacillati</taxon>
        <taxon>Actinomycetota</taxon>
        <taxon>Acidimicrobiia</taxon>
        <taxon>Acidimicrobiales</taxon>
        <taxon>Ilumatobacteraceae</taxon>
        <taxon>Ilumatobacter</taxon>
    </lineage>
</organism>
<dbReference type="InterPro" id="IPR000238">
    <property type="entry name" value="RbfA"/>
</dbReference>
<sequence>MARGRGSGKPRYPRSARVKETLREIIADELIRIDDERLSFVTVTGIDVDNELNRAHVYFDSLSDPDSDDEIIAALNAHRIRLQATIARQIRAKKTPILDFRPDETLRAAERIDEILRADQDRRHRPE</sequence>
<dbReference type="EMBL" id="PDSL01000056">
    <property type="protein sequence ID" value="PIE32012.1"/>
    <property type="molecule type" value="Genomic_DNA"/>
</dbReference>
<dbReference type="GO" id="GO:0043024">
    <property type="term" value="F:ribosomal small subunit binding"/>
    <property type="evidence" value="ECO:0007669"/>
    <property type="project" value="TreeGrafter"/>
</dbReference>
<dbReference type="GO" id="GO:0005829">
    <property type="term" value="C:cytosol"/>
    <property type="evidence" value="ECO:0007669"/>
    <property type="project" value="TreeGrafter"/>
</dbReference>
<name>A0A2G6KAK1_9ACTN</name>
<evidence type="ECO:0000256" key="2">
    <source>
        <dbReference type="HAMAP-Rule" id="MF_00003"/>
    </source>
</evidence>
<dbReference type="AlphaFoldDB" id="A0A2G6KAK1"/>
<dbReference type="NCBIfam" id="TIGR00082">
    <property type="entry name" value="rbfA"/>
    <property type="match status" value="1"/>
</dbReference>